<evidence type="ECO:0000256" key="5">
    <source>
        <dbReference type="SAM" id="SignalP"/>
    </source>
</evidence>
<evidence type="ECO:0000256" key="1">
    <source>
        <dbReference type="ARBA" id="ARBA00004236"/>
    </source>
</evidence>
<keyword evidence="7" id="KW-1185">Reference proteome</keyword>
<dbReference type="SUPFAM" id="SSF101898">
    <property type="entry name" value="NHL repeat"/>
    <property type="match status" value="1"/>
</dbReference>
<evidence type="ECO:0000313" key="6">
    <source>
        <dbReference type="EMBL" id="GGA74626.1"/>
    </source>
</evidence>
<dbReference type="AlphaFoldDB" id="A0A8J2U4B3"/>
<dbReference type="Proteomes" id="UP000619743">
    <property type="component" value="Unassembled WGS sequence"/>
</dbReference>
<protein>
    <recommendedName>
        <fullName evidence="8">Phytase-like domain-containing protein</fullName>
    </recommendedName>
</protein>
<accession>A0A8J2U4B3</accession>
<comment type="caution">
    <text evidence="6">The sequence shown here is derived from an EMBL/GenBank/DDBJ whole genome shotgun (WGS) entry which is preliminary data.</text>
</comment>
<keyword evidence="3" id="KW-1003">Cell membrane</keyword>
<evidence type="ECO:0000256" key="2">
    <source>
        <dbReference type="ARBA" id="ARBA00009852"/>
    </source>
</evidence>
<dbReference type="GO" id="GO:0005886">
    <property type="term" value="C:plasma membrane"/>
    <property type="evidence" value="ECO:0007669"/>
    <property type="project" value="UniProtKB-SubCell"/>
</dbReference>
<sequence>MVRRVLSWLMLSGVCSSALSADLARYEVIAQHKLSAQVAETSGLACVGDSKYTINDSGNPAIIYQLDDQGQVITEVTAAINNRDWEALSFADGQLYIADIGNNHANRRNMVVYQLTLDSVRKGIAAEVSSTTFEFADYDTFPVDSVHHDVDAEAMAFNQEQLIVFSKSWRTNVARAYRIDPNQTQQRLMPIATIDNLPGMITGAHYDAASKNYWVVGYNSKGLPKLTPFIAQLDDSFNVVATKDLTGFGQVEAICMDKQRHLWLTQEQMLFKPALLIQMAPKL</sequence>
<evidence type="ECO:0000313" key="7">
    <source>
        <dbReference type="Proteomes" id="UP000619743"/>
    </source>
</evidence>
<dbReference type="EMBL" id="BMDX01000006">
    <property type="protein sequence ID" value="GGA74626.1"/>
    <property type="molecule type" value="Genomic_DNA"/>
</dbReference>
<keyword evidence="4" id="KW-0472">Membrane</keyword>
<proteinExistence type="inferred from homology"/>
<evidence type="ECO:0000256" key="4">
    <source>
        <dbReference type="ARBA" id="ARBA00023136"/>
    </source>
</evidence>
<gene>
    <name evidence="6" type="ORF">GCM10011369_15570</name>
</gene>
<reference evidence="7" key="1">
    <citation type="journal article" date="2019" name="Int. J. Syst. Evol. Microbiol.">
        <title>The Global Catalogue of Microorganisms (GCM) 10K type strain sequencing project: providing services to taxonomists for standard genome sequencing and annotation.</title>
        <authorList>
            <consortium name="The Broad Institute Genomics Platform"/>
            <consortium name="The Broad Institute Genome Sequencing Center for Infectious Disease"/>
            <person name="Wu L."/>
            <person name="Ma J."/>
        </authorList>
    </citation>
    <scope>NUCLEOTIDE SEQUENCE [LARGE SCALE GENOMIC DNA]</scope>
    <source>
        <strain evidence="7">CGMCC 1.10130</strain>
    </source>
</reference>
<organism evidence="6 7">
    <name type="scientific">Neiella marina</name>
    <dbReference type="NCBI Taxonomy" id="508461"/>
    <lineage>
        <taxon>Bacteria</taxon>
        <taxon>Pseudomonadati</taxon>
        <taxon>Pseudomonadota</taxon>
        <taxon>Gammaproteobacteria</taxon>
        <taxon>Alteromonadales</taxon>
        <taxon>Echinimonadaceae</taxon>
        <taxon>Neiella</taxon>
    </lineage>
</organism>
<dbReference type="InterPro" id="IPR011042">
    <property type="entry name" value="6-blade_b-propeller_TolB-like"/>
</dbReference>
<feature type="chain" id="PRO_5035240415" description="Phytase-like domain-containing protein" evidence="5">
    <location>
        <begin position="21"/>
        <end position="283"/>
    </location>
</feature>
<comment type="subcellular location">
    <subcellularLocation>
        <location evidence="1">Cell membrane</location>
    </subcellularLocation>
</comment>
<evidence type="ECO:0000256" key="3">
    <source>
        <dbReference type="ARBA" id="ARBA00022475"/>
    </source>
</evidence>
<dbReference type="Pfam" id="PF06977">
    <property type="entry name" value="SdiA-regulated"/>
    <property type="match status" value="1"/>
</dbReference>
<evidence type="ECO:0008006" key="8">
    <source>
        <dbReference type="Google" id="ProtNLM"/>
    </source>
</evidence>
<name>A0A8J2U4B3_9GAMM</name>
<feature type="signal peptide" evidence="5">
    <location>
        <begin position="1"/>
        <end position="20"/>
    </location>
</feature>
<comment type="similarity">
    <text evidence="2">Belongs to the YjiK family.</text>
</comment>
<dbReference type="Gene3D" id="2.120.10.30">
    <property type="entry name" value="TolB, C-terminal domain"/>
    <property type="match status" value="1"/>
</dbReference>
<dbReference type="InterPro" id="IPR009722">
    <property type="entry name" value="YjiK/CarP"/>
</dbReference>
<keyword evidence="5" id="KW-0732">Signal</keyword>